<dbReference type="SMART" id="SM00267">
    <property type="entry name" value="GGDEF"/>
    <property type="match status" value="1"/>
</dbReference>
<dbReference type="CDD" id="cd00130">
    <property type="entry name" value="PAS"/>
    <property type="match status" value="1"/>
</dbReference>
<keyword evidence="1" id="KW-0812">Transmembrane</keyword>
<gene>
    <name evidence="5" type="ORF">LMG27952_02226</name>
</gene>
<keyword evidence="1" id="KW-1133">Transmembrane helix</keyword>
<dbReference type="PANTHER" id="PTHR46663">
    <property type="entry name" value="DIGUANYLATE CYCLASE DGCT-RELATED"/>
    <property type="match status" value="1"/>
</dbReference>
<dbReference type="InterPro" id="IPR000700">
    <property type="entry name" value="PAS-assoc_C"/>
</dbReference>
<evidence type="ECO:0000259" key="4">
    <source>
        <dbReference type="PROSITE" id="PS50887"/>
    </source>
</evidence>
<sequence>MKTVVRLYRARIITVLATSALLIATADVGAMIGLDRLQRHVEVMINGNMLPVVQLNELRAAELQARRRFWKTAELRQPERLQEALEGFQTDMDKVDTEWSAYYPRGISSPREGTIAEELRQSLPKFKTIIAVAIHRLRAGQYTSAMQWFDESVGCMDYFDTLLADDISTNADQAAGLVKESKTILKWMSRAVISFLTAFILLVATLTIYLLRQRDNAVVESRYQSWLTNRVFELTLDGMMVTDAKGHILHVNQAFSDLTGYSAVEVVGGTPKILNSGRQTPEFYCDFWTALKTTGQWKGQLWNRRKCGDVYLESLKIAGIRDGDGRFSHYVAVMNDITQRFRQEERLSHLATHDALTGLPNRMLFSERLKQAIIRAKRHRNQVAVMYIDLDGFKQVNDTRGHGAGDEVLRTVAGRLTHGLRESDTVARLGGDEFAIVLEDIAPGSDVKRIASSLVTSVGAAIRIGDRDEWVTPSIGISMYPGSATDAEKLVEMADHAMYLAKKDGKNGYRIATESPGTQPERVIEESIS</sequence>
<dbReference type="PROSITE" id="PS50113">
    <property type="entry name" value="PAC"/>
    <property type="match status" value="1"/>
</dbReference>
<keyword evidence="6" id="KW-1185">Reference proteome</keyword>
<evidence type="ECO:0000259" key="2">
    <source>
        <dbReference type="PROSITE" id="PS50112"/>
    </source>
</evidence>
<feature type="domain" description="PAC" evidence="3">
    <location>
        <begin position="295"/>
        <end position="349"/>
    </location>
</feature>
<reference evidence="5 6" key="1">
    <citation type="submission" date="2020-10" db="EMBL/GenBank/DDBJ databases">
        <authorList>
            <person name="Peeters C."/>
        </authorList>
    </citation>
    <scope>NUCLEOTIDE SEQUENCE [LARGE SCALE GENOMIC DNA]</scope>
    <source>
        <strain evidence="5 6">LMG 27952</strain>
    </source>
</reference>
<organism evidence="5 6">
    <name type="scientific">Paraburkholderia hiiakae</name>
    <dbReference type="NCBI Taxonomy" id="1081782"/>
    <lineage>
        <taxon>Bacteria</taxon>
        <taxon>Pseudomonadati</taxon>
        <taxon>Pseudomonadota</taxon>
        <taxon>Betaproteobacteria</taxon>
        <taxon>Burkholderiales</taxon>
        <taxon>Burkholderiaceae</taxon>
        <taxon>Paraburkholderia</taxon>
    </lineage>
</organism>
<dbReference type="Proteomes" id="UP000656319">
    <property type="component" value="Unassembled WGS sequence"/>
</dbReference>
<dbReference type="Gene3D" id="3.30.70.270">
    <property type="match status" value="1"/>
</dbReference>
<dbReference type="InterPro" id="IPR029787">
    <property type="entry name" value="Nucleotide_cyclase"/>
</dbReference>
<dbReference type="InterPro" id="IPR035965">
    <property type="entry name" value="PAS-like_dom_sf"/>
</dbReference>
<dbReference type="EMBL" id="CAJHCQ010000004">
    <property type="protein sequence ID" value="CAD6528496.1"/>
    <property type="molecule type" value="Genomic_DNA"/>
</dbReference>
<dbReference type="InterPro" id="IPR000014">
    <property type="entry name" value="PAS"/>
</dbReference>
<dbReference type="InterPro" id="IPR024478">
    <property type="entry name" value="HlyB_4HB_MCP"/>
</dbReference>
<dbReference type="SUPFAM" id="SSF55073">
    <property type="entry name" value="Nucleotide cyclase"/>
    <property type="match status" value="1"/>
</dbReference>
<feature type="transmembrane region" description="Helical" evidence="1">
    <location>
        <begin position="191"/>
        <end position="211"/>
    </location>
</feature>
<evidence type="ECO:0000313" key="5">
    <source>
        <dbReference type="EMBL" id="CAD6528496.1"/>
    </source>
</evidence>
<feature type="transmembrane region" description="Helical" evidence="1">
    <location>
        <begin position="12"/>
        <end position="34"/>
    </location>
</feature>
<feature type="domain" description="PAS" evidence="2">
    <location>
        <begin position="230"/>
        <end position="268"/>
    </location>
</feature>
<dbReference type="NCBIfam" id="TIGR00229">
    <property type="entry name" value="sensory_box"/>
    <property type="match status" value="1"/>
</dbReference>
<dbReference type="PROSITE" id="PS50887">
    <property type="entry name" value="GGDEF"/>
    <property type="match status" value="1"/>
</dbReference>
<dbReference type="RefSeq" id="WP_201695935.1">
    <property type="nucleotide sequence ID" value="NZ_CAJHCQ010000004.1"/>
</dbReference>
<dbReference type="Pfam" id="PF13426">
    <property type="entry name" value="PAS_9"/>
    <property type="match status" value="1"/>
</dbReference>
<dbReference type="Pfam" id="PF00990">
    <property type="entry name" value="GGDEF"/>
    <property type="match status" value="1"/>
</dbReference>
<keyword evidence="1" id="KW-0472">Membrane</keyword>
<evidence type="ECO:0008006" key="7">
    <source>
        <dbReference type="Google" id="ProtNLM"/>
    </source>
</evidence>
<dbReference type="InterPro" id="IPR000160">
    <property type="entry name" value="GGDEF_dom"/>
</dbReference>
<dbReference type="CDD" id="cd01949">
    <property type="entry name" value="GGDEF"/>
    <property type="match status" value="1"/>
</dbReference>
<protein>
    <recommendedName>
        <fullName evidence="7">PAS domain S-box-containing protein/diguanylate cyclase (GGDEF)-like protein</fullName>
    </recommendedName>
</protein>
<evidence type="ECO:0000256" key="1">
    <source>
        <dbReference type="SAM" id="Phobius"/>
    </source>
</evidence>
<accession>A0ABM8NJK7</accession>
<feature type="domain" description="GGDEF" evidence="4">
    <location>
        <begin position="381"/>
        <end position="514"/>
    </location>
</feature>
<dbReference type="Pfam" id="PF12729">
    <property type="entry name" value="4HB_MCP_1"/>
    <property type="match status" value="1"/>
</dbReference>
<proteinExistence type="predicted"/>
<name>A0ABM8NJK7_9BURK</name>
<comment type="caution">
    <text evidence="5">The sequence shown here is derived from an EMBL/GenBank/DDBJ whole genome shotgun (WGS) entry which is preliminary data.</text>
</comment>
<dbReference type="Gene3D" id="3.30.450.20">
    <property type="entry name" value="PAS domain"/>
    <property type="match status" value="1"/>
</dbReference>
<dbReference type="PANTHER" id="PTHR46663:SF3">
    <property type="entry name" value="SLL0267 PROTEIN"/>
    <property type="match status" value="1"/>
</dbReference>
<dbReference type="SUPFAM" id="SSF55785">
    <property type="entry name" value="PYP-like sensor domain (PAS domain)"/>
    <property type="match status" value="1"/>
</dbReference>
<dbReference type="InterPro" id="IPR052163">
    <property type="entry name" value="DGC-Regulatory_Protein"/>
</dbReference>
<evidence type="ECO:0000313" key="6">
    <source>
        <dbReference type="Proteomes" id="UP000656319"/>
    </source>
</evidence>
<dbReference type="PROSITE" id="PS50112">
    <property type="entry name" value="PAS"/>
    <property type="match status" value="1"/>
</dbReference>
<dbReference type="NCBIfam" id="TIGR00254">
    <property type="entry name" value="GGDEF"/>
    <property type="match status" value="1"/>
</dbReference>
<dbReference type="InterPro" id="IPR043128">
    <property type="entry name" value="Rev_trsase/Diguanyl_cyclase"/>
</dbReference>
<evidence type="ECO:0000259" key="3">
    <source>
        <dbReference type="PROSITE" id="PS50113"/>
    </source>
</evidence>
<dbReference type="SMART" id="SM00091">
    <property type="entry name" value="PAS"/>
    <property type="match status" value="1"/>
</dbReference>